<protein>
    <submittedName>
        <fullName evidence="2">Uncharacterized protein</fullName>
    </submittedName>
</protein>
<feature type="region of interest" description="Disordered" evidence="1">
    <location>
        <begin position="163"/>
        <end position="197"/>
    </location>
</feature>
<comment type="caution">
    <text evidence="2">The sequence shown here is derived from an EMBL/GenBank/DDBJ whole genome shotgun (WGS) entry which is preliminary data.</text>
</comment>
<reference evidence="2 3" key="1">
    <citation type="submission" date="2024-01" db="EMBL/GenBank/DDBJ databases">
        <title>A draft genome for a cacao thread blight-causing isolate of Paramarasmius palmivorus.</title>
        <authorList>
            <person name="Baruah I.K."/>
            <person name="Bukari Y."/>
            <person name="Amoako-Attah I."/>
            <person name="Meinhardt L.W."/>
            <person name="Bailey B.A."/>
            <person name="Cohen S.P."/>
        </authorList>
    </citation>
    <scope>NUCLEOTIDE SEQUENCE [LARGE SCALE GENOMIC DNA]</scope>
    <source>
        <strain evidence="2 3">GH-12</strain>
    </source>
</reference>
<feature type="region of interest" description="Disordered" evidence="1">
    <location>
        <begin position="26"/>
        <end position="58"/>
    </location>
</feature>
<dbReference type="AlphaFoldDB" id="A0AAW0BJJ2"/>
<evidence type="ECO:0000313" key="3">
    <source>
        <dbReference type="Proteomes" id="UP001383192"/>
    </source>
</evidence>
<sequence length="197" mass="21791">MASIDKDTEYVVAQSYRALRLPSHFLKPTNSSYGGPPCAQPRILRTKTPEEEEDQDDEGMDTLLNYATVPEVEFVRHLWRASETEEAIEITKTSIRIAKLIPNNSLKQQRRLATMPVPNNSNKERKRLASTGLPATTAAPTPPPVATSTTAASSFTIPTLATHMVEKRRRSASAGCTDSPNRKKARTRQDKSSISNI</sequence>
<dbReference type="Proteomes" id="UP001383192">
    <property type="component" value="Unassembled WGS sequence"/>
</dbReference>
<organism evidence="2 3">
    <name type="scientific">Paramarasmius palmivorus</name>
    <dbReference type="NCBI Taxonomy" id="297713"/>
    <lineage>
        <taxon>Eukaryota</taxon>
        <taxon>Fungi</taxon>
        <taxon>Dikarya</taxon>
        <taxon>Basidiomycota</taxon>
        <taxon>Agaricomycotina</taxon>
        <taxon>Agaricomycetes</taxon>
        <taxon>Agaricomycetidae</taxon>
        <taxon>Agaricales</taxon>
        <taxon>Marasmiineae</taxon>
        <taxon>Marasmiaceae</taxon>
        <taxon>Paramarasmius</taxon>
    </lineage>
</organism>
<gene>
    <name evidence="2" type="ORF">VNI00_015541</name>
</gene>
<proteinExistence type="predicted"/>
<accession>A0AAW0BJJ2</accession>
<dbReference type="EMBL" id="JAYKXP010000102">
    <property type="protein sequence ID" value="KAK7026668.1"/>
    <property type="molecule type" value="Genomic_DNA"/>
</dbReference>
<evidence type="ECO:0000313" key="2">
    <source>
        <dbReference type="EMBL" id="KAK7026668.1"/>
    </source>
</evidence>
<evidence type="ECO:0000256" key="1">
    <source>
        <dbReference type="SAM" id="MobiDB-lite"/>
    </source>
</evidence>
<name>A0AAW0BJJ2_9AGAR</name>
<keyword evidence="3" id="KW-1185">Reference proteome</keyword>